<dbReference type="PANTHER" id="PTHR23303:SF14">
    <property type="entry name" value="BOS COMPLEX SUBUNIT NOMO1-RELATED"/>
    <property type="match status" value="1"/>
</dbReference>
<dbReference type="SUPFAM" id="SSF117074">
    <property type="entry name" value="Hypothetical protein PA1324"/>
    <property type="match status" value="1"/>
</dbReference>
<keyword evidence="6" id="KW-0472">Membrane</keyword>
<keyword evidence="3 8" id="KW-0732">Signal</keyword>
<evidence type="ECO:0000259" key="10">
    <source>
        <dbReference type="Pfam" id="PF22902"/>
    </source>
</evidence>
<keyword evidence="5" id="KW-1133">Transmembrane helix</keyword>
<feature type="compositionally biased region" description="Gly residues" evidence="7">
    <location>
        <begin position="1157"/>
        <end position="1170"/>
    </location>
</feature>
<evidence type="ECO:0000256" key="1">
    <source>
        <dbReference type="ARBA" id="ARBA00004115"/>
    </source>
</evidence>
<feature type="domain" description="NOMO-like N-terminal beta-sandwich" evidence="9">
    <location>
        <begin position="53"/>
        <end position="126"/>
    </location>
</feature>
<dbReference type="Proteomes" id="UP000215902">
    <property type="component" value="Unassembled WGS sequence"/>
</dbReference>
<dbReference type="Pfam" id="PF22904">
    <property type="entry name" value="NOMO1-like_2nd"/>
    <property type="match status" value="1"/>
</dbReference>
<dbReference type="Gene3D" id="2.60.40.10">
    <property type="entry name" value="Immunoglobulins"/>
    <property type="match status" value="1"/>
</dbReference>
<evidence type="ECO:0000256" key="6">
    <source>
        <dbReference type="ARBA" id="ARBA00023136"/>
    </source>
</evidence>
<dbReference type="EMBL" id="NIVC01001111">
    <property type="protein sequence ID" value="PAA72130.1"/>
    <property type="molecule type" value="Genomic_DNA"/>
</dbReference>
<evidence type="ECO:0000313" key="13">
    <source>
        <dbReference type="EMBL" id="PAA72130.1"/>
    </source>
</evidence>
<dbReference type="InterPro" id="IPR051417">
    <property type="entry name" value="SDr/BOS_complex"/>
</dbReference>
<feature type="chain" id="PRO_5012650487" description="Prealbumin-like fold domain-containing protein" evidence="8">
    <location>
        <begin position="37"/>
        <end position="1209"/>
    </location>
</feature>
<sequence length="1209" mass="128716">PEKQMSQNLSLKPSPPLPLLLPLLLLLLAAPRLSAGQDPVGCGGFVRLPQGAKAPNYARMRVQLYNERGNLRFVSDISPNGAYSVPVYERGQHTIRLSAPDGWHLEPENHQVAVLDQDSCQRDLDFRLLGYAIYGSVHTRGLRTGPPDLPLALIDRRSGSKLAANSTDADGKFVFVRVPPGQYTVRPDLPAGGGAAAFEKDRLDVDVANDNAKPGDALVVKGFAVSAGLADVGAGAQLYLYGALADGVKCEKPGKPHPEFRSPLPPTERPLCRAVTGADGVGRFVDVPGGEYTLVPFHPDYRIEPDRLSLRVRHADLHMGSVFKATGVVLRGRVVGPDGAALSGAHVRLVEPQGSSSSSSIETDTGADGRFLLHCPERRSSWTVQVTYPDMLFLPGRTDSLAFSTDIRPDKFRVCGRAEGLGVRPVTSLSVPDIEASETEQDGTFCIYLTADRHVLRCGRAQREITVSGPTTGLLLKEQRVEVNGKVVGCPGGQCPADLQVTLSGEETSTAPVTANGAFSLPGQLPGTYTATLAGGDLLCWASRQLQVTDLSNKPKTLEFRVTGFKAFVSSSHDLELSYSPASGAKPNTIRVAQGRTEICLDSPATPPLQLRAASCHRLAADTAKLERPGDSVSFSAAAFLVRLAADYPDIGGRSGEPVRIDLTADGKPAGQFNLKPPAKSQEPPVAVVDMHYPAGAVLEARILANNSVLEPATAGLTVMDPLSCQPQTLRFTVRRGQRIVGQVEPPLSGVEVSLQLAGGASESEGEVEAVASLTTGPDGRFEFGPVLADRAYQLAGRLTGYRFEERPCKRPDERRTLRAHRLAGVHVQSGLPSVLVSMSGDSSRFHQATDSAGLAVFSDLMPGRYYVRGMVKEFRFEPASAEVMVKEGEVTEVTLRPVRTGYSAYGRVVSLSGAPLADIAVTGVPDSACQQGTETADTDAGGEFRLRGLASGCRYNVSVRPGQPAVDRTLPPSESVTVAAADATGLVFYGLPRPGHTDLFVTVSAKNREQRQSLHLTVHPELSPGRLTDACDLADRILMYSSAVPNDNQQYVVTLHSRLPRHLYSFGTEERRFLSNGSAVNLHFDFAATRRLSEREISTGSFLLIPFTALVLLLAHHRDLIGPAVAAALSGLLSRLRAAAGGGGGGDSPKRSSAGGSSGGDGGSGGGGRADPLSDVPKELLEPSRAQQQQQKPLYYINRRKKQGGGHS</sequence>
<dbReference type="InterPro" id="IPR013784">
    <property type="entry name" value="Carb-bd-like_fold"/>
</dbReference>
<comment type="subcellular location">
    <subcellularLocation>
        <location evidence="1">Endoplasmic reticulum membrane</location>
        <topology evidence="1">Single-pass type I membrane protein</topology>
    </subcellularLocation>
</comment>
<dbReference type="Pfam" id="PF22898">
    <property type="entry name" value="NOMO1-like_1st"/>
    <property type="match status" value="1"/>
</dbReference>
<evidence type="ECO:0000259" key="12">
    <source>
        <dbReference type="Pfam" id="PF23192"/>
    </source>
</evidence>
<dbReference type="Pfam" id="PF22902">
    <property type="entry name" value="NOMO1-like_9th"/>
    <property type="match status" value="1"/>
</dbReference>
<comment type="caution">
    <text evidence="13">The sequence shown here is derived from an EMBL/GenBank/DDBJ whole genome shotgun (WGS) entry which is preliminary data.</text>
</comment>
<dbReference type="InterPro" id="IPR056191">
    <property type="entry name" value="NOMO_12th"/>
</dbReference>
<dbReference type="GO" id="GO:0030246">
    <property type="term" value="F:carbohydrate binding"/>
    <property type="evidence" value="ECO:0007669"/>
    <property type="project" value="InterPro"/>
</dbReference>
<feature type="domain" description="NOMO C-terminal transthyretin-like" evidence="12">
    <location>
        <begin position="997"/>
        <end position="1088"/>
    </location>
</feature>
<evidence type="ECO:0000259" key="9">
    <source>
        <dbReference type="Pfam" id="PF22898"/>
    </source>
</evidence>
<protein>
    <recommendedName>
        <fullName evidence="15">Prealbumin-like fold domain-containing protein</fullName>
    </recommendedName>
</protein>
<keyword evidence="14" id="KW-1185">Reference proteome</keyword>
<accession>A0A267FEB9</accession>
<keyword evidence="2" id="KW-0812">Transmembrane</keyword>
<feature type="domain" description="NOMO second beta-sandwich" evidence="11">
    <location>
        <begin position="130"/>
        <end position="221"/>
    </location>
</feature>
<dbReference type="Pfam" id="PF23192">
    <property type="entry name" value="NOMO_12th"/>
    <property type="match status" value="1"/>
</dbReference>
<evidence type="ECO:0008006" key="15">
    <source>
        <dbReference type="Google" id="ProtNLM"/>
    </source>
</evidence>
<evidence type="ECO:0000256" key="7">
    <source>
        <dbReference type="SAM" id="MobiDB-lite"/>
    </source>
</evidence>
<feature type="compositionally biased region" description="Basic residues" evidence="7">
    <location>
        <begin position="1199"/>
        <end position="1209"/>
    </location>
</feature>
<proteinExistence type="predicted"/>
<gene>
    <name evidence="13" type="ORF">BOX15_Mlig030555g1</name>
</gene>
<dbReference type="SUPFAM" id="SSF49452">
    <property type="entry name" value="Starch-binding domain-like"/>
    <property type="match status" value="3"/>
</dbReference>
<dbReference type="AlphaFoldDB" id="A0A267FEB9"/>
<evidence type="ECO:0000256" key="8">
    <source>
        <dbReference type="SAM" id="SignalP"/>
    </source>
</evidence>
<organism evidence="13 14">
    <name type="scientific">Macrostomum lignano</name>
    <dbReference type="NCBI Taxonomy" id="282301"/>
    <lineage>
        <taxon>Eukaryota</taxon>
        <taxon>Metazoa</taxon>
        <taxon>Spiralia</taxon>
        <taxon>Lophotrochozoa</taxon>
        <taxon>Platyhelminthes</taxon>
        <taxon>Rhabditophora</taxon>
        <taxon>Macrostomorpha</taxon>
        <taxon>Macrostomida</taxon>
        <taxon>Macrostomidae</taxon>
        <taxon>Macrostomum</taxon>
    </lineage>
</organism>
<name>A0A267FEB9_9PLAT</name>
<evidence type="ECO:0000256" key="4">
    <source>
        <dbReference type="ARBA" id="ARBA00022824"/>
    </source>
</evidence>
<feature type="domain" description="NOMO-like ninth beta-sandwich" evidence="10">
    <location>
        <begin position="737"/>
        <end position="807"/>
    </location>
</feature>
<dbReference type="GO" id="GO:0005789">
    <property type="term" value="C:endoplasmic reticulum membrane"/>
    <property type="evidence" value="ECO:0007669"/>
    <property type="project" value="UniProtKB-SubCell"/>
</dbReference>
<feature type="non-terminal residue" evidence="13">
    <location>
        <position position="1"/>
    </location>
</feature>
<reference evidence="13 14" key="1">
    <citation type="submission" date="2017-06" db="EMBL/GenBank/DDBJ databases">
        <title>A platform for efficient transgenesis in Macrostomum lignano, a flatworm model organism for stem cell research.</title>
        <authorList>
            <person name="Berezikov E."/>
        </authorList>
    </citation>
    <scope>NUCLEOTIDE SEQUENCE [LARGE SCALE GENOMIC DNA]</scope>
    <source>
        <strain evidence="13">DV1</strain>
        <tissue evidence="13">Whole organism</tissue>
    </source>
</reference>
<evidence type="ECO:0000313" key="14">
    <source>
        <dbReference type="Proteomes" id="UP000215902"/>
    </source>
</evidence>
<dbReference type="InterPro" id="IPR055074">
    <property type="entry name" value="NOMO1-3_2nd"/>
</dbReference>
<feature type="signal peptide" evidence="8">
    <location>
        <begin position="1"/>
        <end position="36"/>
    </location>
</feature>
<dbReference type="OrthoDB" id="10263633at2759"/>
<evidence type="ECO:0000256" key="3">
    <source>
        <dbReference type="ARBA" id="ARBA00022729"/>
    </source>
</evidence>
<keyword evidence="4" id="KW-0256">Endoplasmic reticulum</keyword>
<dbReference type="InterPro" id="IPR013783">
    <property type="entry name" value="Ig-like_fold"/>
</dbReference>
<evidence type="ECO:0000256" key="2">
    <source>
        <dbReference type="ARBA" id="ARBA00022692"/>
    </source>
</evidence>
<dbReference type="PANTHER" id="PTHR23303">
    <property type="entry name" value="CARBOXYPEPTIDASE REGULATORY REGION-CONTAINING"/>
    <property type="match status" value="1"/>
</dbReference>
<feature type="region of interest" description="Disordered" evidence="7">
    <location>
        <begin position="1141"/>
        <end position="1209"/>
    </location>
</feature>
<dbReference type="InterPro" id="IPR055075">
    <property type="entry name" value="NOMO-like_N"/>
</dbReference>
<dbReference type="STRING" id="282301.A0A267FEB9"/>
<evidence type="ECO:0000259" key="11">
    <source>
        <dbReference type="Pfam" id="PF22904"/>
    </source>
</evidence>
<evidence type="ECO:0000256" key="5">
    <source>
        <dbReference type="ARBA" id="ARBA00022989"/>
    </source>
</evidence>
<dbReference type="InterPro" id="IPR055073">
    <property type="entry name" value="NOMO1-like_9th"/>
</dbReference>